<dbReference type="Proteomes" id="UP001283361">
    <property type="component" value="Unassembled WGS sequence"/>
</dbReference>
<gene>
    <name evidence="1" type="ORF">RRG08_007282</name>
</gene>
<keyword evidence="2" id="KW-1185">Reference proteome</keyword>
<proteinExistence type="predicted"/>
<accession>A0AAE1AF29</accession>
<dbReference type="AlphaFoldDB" id="A0AAE1AF29"/>
<dbReference type="EMBL" id="JAWDGP010001974">
    <property type="protein sequence ID" value="KAK3786325.1"/>
    <property type="molecule type" value="Genomic_DNA"/>
</dbReference>
<comment type="caution">
    <text evidence="1">The sequence shown here is derived from an EMBL/GenBank/DDBJ whole genome shotgun (WGS) entry which is preliminary data.</text>
</comment>
<name>A0AAE1AF29_9GAST</name>
<organism evidence="1 2">
    <name type="scientific">Elysia crispata</name>
    <name type="common">lettuce slug</name>
    <dbReference type="NCBI Taxonomy" id="231223"/>
    <lineage>
        <taxon>Eukaryota</taxon>
        <taxon>Metazoa</taxon>
        <taxon>Spiralia</taxon>
        <taxon>Lophotrochozoa</taxon>
        <taxon>Mollusca</taxon>
        <taxon>Gastropoda</taxon>
        <taxon>Heterobranchia</taxon>
        <taxon>Euthyneura</taxon>
        <taxon>Panpulmonata</taxon>
        <taxon>Sacoglossa</taxon>
        <taxon>Placobranchoidea</taxon>
        <taxon>Plakobranchidae</taxon>
        <taxon>Elysia</taxon>
    </lineage>
</organism>
<evidence type="ECO:0000313" key="2">
    <source>
        <dbReference type="Proteomes" id="UP001283361"/>
    </source>
</evidence>
<sequence>MKICLRANIAEAGPLGSSTLQISSSGPLNSSFVTLVTGHELRKITGSHFFIIPQTALGLNRKSELFGENQQIETSLQRSEVNLDVLRRSE</sequence>
<evidence type="ECO:0000313" key="1">
    <source>
        <dbReference type="EMBL" id="KAK3786325.1"/>
    </source>
</evidence>
<protein>
    <submittedName>
        <fullName evidence="1">Uncharacterized protein</fullName>
    </submittedName>
</protein>
<reference evidence="1" key="1">
    <citation type="journal article" date="2023" name="G3 (Bethesda)">
        <title>A reference genome for the long-term kleptoplast-retaining sea slug Elysia crispata morphotype clarki.</title>
        <authorList>
            <person name="Eastman K.E."/>
            <person name="Pendleton A.L."/>
            <person name="Shaikh M.A."/>
            <person name="Suttiyut T."/>
            <person name="Ogas R."/>
            <person name="Tomko P."/>
            <person name="Gavelis G."/>
            <person name="Widhalm J.R."/>
            <person name="Wisecaver J.H."/>
        </authorList>
    </citation>
    <scope>NUCLEOTIDE SEQUENCE</scope>
    <source>
        <strain evidence="1">ECLA1</strain>
    </source>
</reference>